<proteinExistence type="predicted"/>
<dbReference type="Pfam" id="PF00326">
    <property type="entry name" value="Peptidase_S9"/>
    <property type="match status" value="1"/>
</dbReference>
<keyword evidence="4" id="KW-1185">Reference proteome</keyword>
<dbReference type="SUPFAM" id="SSF53474">
    <property type="entry name" value="alpha/beta-Hydrolases"/>
    <property type="match status" value="1"/>
</dbReference>
<sequence length="322" mass="35121">MNDFGLPPQPPRRISPVLIAGVTFAVVFLVMWFVTRAHHNKMTLAAARLVFTTHLTAHKKTTDPAPPPPEYSPISMVMYPAPLGKYPAYITAPHTKGVKYPAIIWLAGGFDNGIGDTPWAAADPSNDQSARAFPEAGIVTMYPSLRGGNNNPGYMESFYGEVNDVLAAEKYLAQLPYVDPKRIYLGGHSTGGTLALLADESTNQFRAVFSCGPVARATDYGPENLTYDTDDDNENRLRSPIEFLDSISTPTYIIEGTDGTSNIRSLNELQSANANPLIHFLPIPFQDHFSELAVSTPMLARWIIHDTGPKFQVKDAAAAALK</sequence>
<accession>A0A402CX58</accession>
<protein>
    <recommendedName>
        <fullName evidence="2">Peptidase S9 prolyl oligopeptidase catalytic domain-containing protein</fullName>
    </recommendedName>
</protein>
<gene>
    <name evidence="3" type="ORF">CCAX7_44820</name>
</gene>
<evidence type="ECO:0000313" key="3">
    <source>
        <dbReference type="EMBL" id="BDI32431.1"/>
    </source>
</evidence>
<dbReference type="InterPro" id="IPR050261">
    <property type="entry name" value="FrsA_esterase"/>
</dbReference>
<dbReference type="RefSeq" id="WP_218025613.1">
    <property type="nucleotide sequence ID" value="NZ_AP025739.1"/>
</dbReference>
<dbReference type="Proteomes" id="UP000287394">
    <property type="component" value="Chromosome"/>
</dbReference>
<dbReference type="AlphaFoldDB" id="A0A402CX58"/>
<keyword evidence="1" id="KW-0378">Hydrolase</keyword>
<dbReference type="KEGG" id="ccot:CCAX7_44820"/>
<evidence type="ECO:0000256" key="1">
    <source>
        <dbReference type="ARBA" id="ARBA00022801"/>
    </source>
</evidence>
<dbReference type="PANTHER" id="PTHR22946:SF9">
    <property type="entry name" value="POLYKETIDE TRANSFERASE AF380"/>
    <property type="match status" value="1"/>
</dbReference>
<name>A0A402CX58_9BACT</name>
<dbReference type="GO" id="GO:0008236">
    <property type="term" value="F:serine-type peptidase activity"/>
    <property type="evidence" value="ECO:0007669"/>
    <property type="project" value="InterPro"/>
</dbReference>
<feature type="domain" description="Peptidase S9 prolyl oligopeptidase catalytic" evidence="2">
    <location>
        <begin position="132"/>
        <end position="257"/>
    </location>
</feature>
<dbReference type="PANTHER" id="PTHR22946">
    <property type="entry name" value="DIENELACTONE HYDROLASE DOMAIN-CONTAINING PROTEIN-RELATED"/>
    <property type="match status" value="1"/>
</dbReference>
<reference evidence="3 4" key="1">
    <citation type="journal article" date="2019" name="Int. J. Syst. Evol. Microbiol.">
        <title>Capsulimonas corticalis gen. nov., sp. nov., an aerobic capsulated bacterium, of a novel bacterial order, Capsulimonadales ord. nov., of the class Armatimonadia of the phylum Armatimonadetes.</title>
        <authorList>
            <person name="Li J."/>
            <person name="Kudo C."/>
            <person name="Tonouchi A."/>
        </authorList>
    </citation>
    <scope>NUCLEOTIDE SEQUENCE [LARGE SCALE GENOMIC DNA]</scope>
    <source>
        <strain evidence="3 4">AX-7</strain>
    </source>
</reference>
<dbReference type="InterPro" id="IPR001375">
    <property type="entry name" value="Peptidase_S9_cat"/>
</dbReference>
<dbReference type="Gene3D" id="3.40.50.1820">
    <property type="entry name" value="alpha/beta hydrolase"/>
    <property type="match status" value="1"/>
</dbReference>
<evidence type="ECO:0000313" key="4">
    <source>
        <dbReference type="Proteomes" id="UP000287394"/>
    </source>
</evidence>
<organism evidence="3 4">
    <name type="scientific">Capsulimonas corticalis</name>
    <dbReference type="NCBI Taxonomy" id="2219043"/>
    <lineage>
        <taxon>Bacteria</taxon>
        <taxon>Bacillati</taxon>
        <taxon>Armatimonadota</taxon>
        <taxon>Armatimonadia</taxon>
        <taxon>Capsulimonadales</taxon>
        <taxon>Capsulimonadaceae</taxon>
        <taxon>Capsulimonas</taxon>
    </lineage>
</organism>
<dbReference type="GO" id="GO:0052689">
    <property type="term" value="F:carboxylic ester hydrolase activity"/>
    <property type="evidence" value="ECO:0007669"/>
    <property type="project" value="UniProtKB-ARBA"/>
</dbReference>
<dbReference type="EMBL" id="AP025739">
    <property type="protein sequence ID" value="BDI32431.1"/>
    <property type="molecule type" value="Genomic_DNA"/>
</dbReference>
<dbReference type="InterPro" id="IPR029058">
    <property type="entry name" value="AB_hydrolase_fold"/>
</dbReference>
<dbReference type="GO" id="GO:0006508">
    <property type="term" value="P:proteolysis"/>
    <property type="evidence" value="ECO:0007669"/>
    <property type="project" value="InterPro"/>
</dbReference>
<evidence type="ECO:0000259" key="2">
    <source>
        <dbReference type="Pfam" id="PF00326"/>
    </source>
</evidence>